<accession>A0ABS8SQ37</accession>
<dbReference type="Gene3D" id="1.20.58.760">
    <property type="entry name" value="Peptidase M41"/>
    <property type="match status" value="1"/>
</dbReference>
<comment type="caution">
    <text evidence="2">The sequence shown here is derived from an EMBL/GenBank/DDBJ whole genome shotgun (WGS) entry which is preliminary data.</text>
</comment>
<keyword evidence="3" id="KW-1185">Reference proteome</keyword>
<keyword evidence="1" id="KW-1133">Transmembrane helix</keyword>
<organism evidence="2 3">
    <name type="scientific">Datura stramonium</name>
    <name type="common">Jimsonweed</name>
    <name type="synonym">Common thornapple</name>
    <dbReference type="NCBI Taxonomy" id="4076"/>
    <lineage>
        <taxon>Eukaryota</taxon>
        <taxon>Viridiplantae</taxon>
        <taxon>Streptophyta</taxon>
        <taxon>Embryophyta</taxon>
        <taxon>Tracheophyta</taxon>
        <taxon>Spermatophyta</taxon>
        <taxon>Magnoliopsida</taxon>
        <taxon>eudicotyledons</taxon>
        <taxon>Gunneridae</taxon>
        <taxon>Pentapetalae</taxon>
        <taxon>asterids</taxon>
        <taxon>lamiids</taxon>
        <taxon>Solanales</taxon>
        <taxon>Solanaceae</taxon>
        <taxon>Solanoideae</taxon>
        <taxon>Datureae</taxon>
        <taxon>Datura</taxon>
    </lineage>
</organism>
<keyword evidence="1" id="KW-0812">Transmembrane</keyword>
<protein>
    <submittedName>
        <fullName evidence="2">Uncharacterized protein</fullName>
    </submittedName>
</protein>
<name>A0ABS8SQ37_DATST</name>
<sequence>MAIESDLRLFFVKTSLYDLRTTTNELEIPRECAAVTSTGEYDMVMIFLFFVASPMYYMAYDKAKVMLQTNRQVLEKIVEELLKYEVLTRKDLERIIADNDGMREKEPFFLSKAYNEPVLENFLQENGKASSMEFLTAAN</sequence>
<evidence type="ECO:0000313" key="2">
    <source>
        <dbReference type="EMBL" id="MCD7460966.1"/>
    </source>
</evidence>
<dbReference type="InterPro" id="IPR037219">
    <property type="entry name" value="Peptidase_M41-like"/>
</dbReference>
<dbReference type="Proteomes" id="UP000823775">
    <property type="component" value="Unassembled WGS sequence"/>
</dbReference>
<evidence type="ECO:0000313" key="3">
    <source>
        <dbReference type="Proteomes" id="UP000823775"/>
    </source>
</evidence>
<gene>
    <name evidence="2" type="ORF">HAX54_044921</name>
</gene>
<evidence type="ECO:0000256" key="1">
    <source>
        <dbReference type="SAM" id="Phobius"/>
    </source>
</evidence>
<proteinExistence type="predicted"/>
<reference evidence="2 3" key="1">
    <citation type="journal article" date="2021" name="BMC Genomics">
        <title>Datura genome reveals duplications of psychoactive alkaloid biosynthetic genes and high mutation rate following tissue culture.</title>
        <authorList>
            <person name="Rajewski A."/>
            <person name="Carter-House D."/>
            <person name="Stajich J."/>
            <person name="Litt A."/>
        </authorList>
    </citation>
    <scope>NUCLEOTIDE SEQUENCE [LARGE SCALE GENOMIC DNA]</scope>
    <source>
        <strain evidence="2">AR-01</strain>
    </source>
</reference>
<dbReference type="SUPFAM" id="SSF140990">
    <property type="entry name" value="FtsH protease domain-like"/>
    <property type="match status" value="1"/>
</dbReference>
<dbReference type="EMBL" id="JACEIK010000691">
    <property type="protein sequence ID" value="MCD7460966.1"/>
    <property type="molecule type" value="Genomic_DNA"/>
</dbReference>
<feature type="transmembrane region" description="Helical" evidence="1">
    <location>
        <begin position="43"/>
        <end position="60"/>
    </location>
</feature>
<keyword evidence="1" id="KW-0472">Membrane</keyword>